<dbReference type="InterPro" id="IPR027417">
    <property type="entry name" value="P-loop_NTPase"/>
</dbReference>
<dbReference type="PANTHER" id="PTHR33463">
    <property type="entry name" value="NB-ARC DOMAIN-CONTAINING PROTEIN-RELATED"/>
    <property type="match status" value="1"/>
</dbReference>
<evidence type="ECO:0000313" key="4">
    <source>
        <dbReference type="Proteomes" id="UP001630127"/>
    </source>
</evidence>
<dbReference type="Pfam" id="PF00931">
    <property type="entry name" value="NB-ARC"/>
    <property type="match status" value="1"/>
</dbReference>
<feature type="domain" description="NB-ARC" evidence="2">
    <location>
        <begin position="84"/>
        <end position="196"/>
    </location>
</feature>
<proteinExistence type="predicted"/>
<dbReference type="InterPro" id="IPR050905">
    <property type="entry name" value="Plant_NBS-LRR"/>
</dbReference>
<comment type="caution">
    <text evidence="3">The sequence shown here is derived from an EMBL/GenBank/DDBJ whole genome shotgun (WGS) entry which is preliminary data.</text>
</comment>
<dbReference type="AlphaFoldDB" id="A0ABD3A140"/>
<keyword evidence="1" id="KW-0611">Plant defense</keyword>
<dbReference type="Proteomes" id="UP001630127">
    <property type="component" value="Unassembled WGS sequence"/>
</dbReference>
<dbReference type="InterPro" id="IPR002182">
    <property type="entry name" value="NB-ARC"/>
</dbReference>
<name>A0ABD3A140_9GENT</name>
<dbReference type="EMBL" id="JBJUIK010000006">
    <property type="protein sequence ID" value="KAL3525455.1"/>
    <property type="molecule type" value="Genomic_DNA"/>
</dbReference>
<accession>A0ABD3A140</accession>
<protein>
    <recommendedName>
        <fullName evidence="2">NB-ARC domain-containing protein</fullName>
    </recommendedName>
</protein>
<evidence type="ECO:0000256" key="1">
    <source>
        <dbReference type="ARBA" id="ARBA00022821"/>
    </source>
</evidence>
<dbReference type="SUPFAM" id="SSF52540">
    <property type="entry name" value="P-loop containing nucleoside triphosphate hydrolases"/>
    <property type="match status" value="1"/>
</dbReference>
<evidence type="ECO:0000259" key="2">
    <source>
        <dbReference type="Pfam" id="PF00931"/>
    </source>
</evidence>
<sequence>MEKRRFVGKEIESERSSSGEAVLRADKMIKEMTNFIEHGAFVERILPYGILVETAWQGQRIEKNMEEILAWIMDDGISSIGIYVYWVIAPQEASIHKLQNSVAKAINVDLSNEEDERIRAANLFQALRRMEVFMIIMDDVWTPFHVNRIGIPLGVHGSKLIVTNRSLEVCHQVGCQKEIKVKPLCEREAWTLFLDKLHPPVELPSDVKEIAISMVKNVRACH</sequence>
<dbReference type="PANTHER" id="PTHR33463:SF187">
    <property type="entry name" value="AND NB-ARC DOMAIN DISEASE RESISTANCE PROTEIN, PUTATIVE-RELATED"/>
    <property type="match status" value="1"/>
</dbReference>
<gene>
    <name evidence="3" type="ORF">ACH5RR_013827</name>
</gene>
<organism evidence="3 4">
    <name type="scientific">Cinchona calisaya</name>
    <dbReference type="NCBI Taxonomy" id="153742"/>
    <lineage>
        <taxon>Eukaryota</taxon>
        <taxon>Viridiplantae</taxon>
        <taxon>Streptophyta</taxon>
        <taxon>Embryophyta</taxon>
        <taxon>Tracheophyta</taxon>
        <taxon>Spermatophyta</taxon>
        <taxon>Magnoliopsida</taxon>
        <taxon>eudicotyledons</taxon>
        <taxon>Gunneridae</taxon>
        <taxon>Pentapetalae</taxon>
        <taxon>asterids</taxon>
        <taxon>lamiids</taxon>
        <taxon>Gentianales</taxon>
        <taxon>Rubiaceae</taxon>
        <taxon>Cinchonoideae</taxon>
        <taxon>Cinchoneae</taxon>
        <taxon>Cinchona</taxon>
    </lineage>
</organism>
<reference evidence="3 4" key="1">
    <citation type="submission" date="2024-11" db="EMBL/GenBank/DDBJ databases">
        <title>A near-complete genome assembly of Cinchona calisaya.</title>
        <authorList>
            <person name="Lian D.C."/>
            <person name="Zhao X.W."/>
            <person name="Wei L."/>
        </authorList>
    </citation>
    <scope>NUCLEOTIDE SEQUENCE [LARGE SCALE GENOMIC DNA]</scope>
    <source>
        <tissue evidence="3">Nenye</tissue>
    </source>
</reference>
<evidence type="ECO:0000313" key="3">
    <source>
        <dbReference type="EMBL" id="KAL3525455.1"/>
    </source>
</evidence>
<keyword evidence="4" id="KW-1185">Reference proteome</keyword>
<dbReference type="Gene3D" id="3.40.50.300">
    <property type="entry name" value="P-loop containing nucleotide triphosphate hydrolases"/>
    <property type="match status" value="1"/>
</dbReference>